<dbReference type="PANTHER" id="PTHR12910:SF2">
    <property type="entry name" value="NADH DEHYDROGENASE [UBIQUINONE] 1 ALPHA SUBCOMPLEX SUBUNIT 12"/>
    <property type="match status" value="1"/>
</dbReference>
<proteinExistence type="predicted"/>
<name>A0A4R3J8K4_9PROT</name>
<dbReference type="PANTHER" id="PTHR12910">
    <property type="entry name" value="NADH-UBIQUINONE OXIDOREDUCTASE SUBUNIT B17.2"/>
    <property type="match status" value="1"/>
</dbReference>
<dbReference type="OrthoDB" id="9795340at2"/>
<organism evidence="2 3">
    <name type="scientific">Varunaivibrio sulfuroxidans</name>
    <dbReference type="NCBI Taxonomy" id="1773489"/>
    <lineage>
        <taxon>Bacteria</taxon>
        <taxon>Pseudomonadati</taxon>
        <taxon>Pseudomonadota</taxon>
        <taxon>Alphaproteobacteria</taxon>
        <taxon>Rhodospirillales</taxon>
        <taxon>Magnetovibrionaceae</taxon>
        <taxon>Varunaivibrio</taxon>
    </lineage>
</organism>
<dbReference type="InterPro" id="IPR007763">
    <property type="entry name" value="NDUFA12"/>
</dbReference>
<protein>
    <submittedName>
        <fullName evidence="2">NADH:ubiquinone oxidoreductase subunit</fullName>
    </submittedName>
</protein>
<dbReference type="EMBL" id="SLZW01000008">
    <property type="protein sequence ID" value="TCS61253.1"/>
    <property type="molecule type" value="Genomic_DNA"/>
</dbReference>
<dbReference type="Proteomes" id="UP000295304">
    <property type="component" value="Unassembled WGS sequence"/>
</dbReference>
<feature type="region of interest" description="Disordered" evidence="1">
    <location>
        <begin position="87"/>
        <end position="118"/>
    </location>
</feature>
<accession>A0A4R3J8K4</accession>
<gene>
    <name evidence="2" type="ORF">EDD55_10852</name>
</gene>
<dbReference type="Pfam" id="PF05071">
    <property type="entry name" value="NDUFA12"/>
    <property type="match status" value="1"/>
</dbReference>
<dbReference type="GO" id="GO:0045271">
    <property type="term" value="C:respiratory chain complex I"/>
    <property type="evidence" value="ECO:0007669"/>
    <property type="project" value="InterPro"/>
</dbReference>
<evidence type="ECO:0000256" key="1">
    <source>
        <dbReference type="SAM" id="MobiDB-lite"/>
    </source>
</evidence>
<evidence type="ECO:0000313" key="2">
    <source>
        <dbReference type="EMBL" id="TCS61253.1"/>
    </source>
</evidence>
<reference evidence="2 3" key="1">
    <citation type="submission" date="2019-03" db="EMBL/GenBank/DDBJ databases">
        <title>Genomic Encyclopedia of Type Strains, Phase IV (KMG-IV): sequencing the most valuable type-strain genomes for metagenomic binning, comparative biology and taxonomic classification.</title>
        <authorList>
            <person name="Goeker M."/>
        </authorList>
    </citation>
    <scope>NUCLEOTIDE SEQUENCE [LARGE SCALE GENOMIC DNA]</scope>
    <source>
        <strain evidence="2 3">DSM 101688</strain>
    </source>
</reference>
<comment type="caution">
    <text evidence="2">The sequence shown here is derived from an EMBL/GenBank/DDBJ whole genome shotgun (WGS) entry which is preliminary data.</text>
</comment>
<keyword evidence="3" id="KW-1185">Reference proteome</keyword>
<sequence length="118" mass="13339">MSISTRLYTLLKGDLVGADEFGNRYYRSKGPKLNGRERRWVLYRGKAEPSKVPGEWHAWLHHTSAAPLSEKGIQPKAWQKEHLPNLTGTVNAYHPKGHPAAGAQRQHATGDYQAWQPE</sequence>
<evidence type="ECO:0000313" key="3">
    <source>
        <dbReference type="Proteomes" id="UP000295304"/>
    </source>
</evidence>
<dbReference type="NCBIfam" id="NF006040">
    <property type="entry name" value="PRK08183.1"/>
    <property type="match status" value="1"/>
</dbReference>
<dbReference type="RefSeq" id="WP_132939556.1">
    <property type="nucleotide sequence ID" value="NZ_CP119676.1"/>
</dbReference>
<dbReference type="GO" id="GO:0006979">
    <property type="term" value="P:response to oxidative stress"/>
    <property type="evidence" value="ECO:0007669"/>
    <property type="project" value="TreeGrafter"/>
</dbReference>
<dbReference type="AlphaFoldDB" id="A0A4R3J8K4"/>
<keyword evidence="2" id="KW-0830">Ubiquinone</keyword>